<reference evidence="1 2" key="1">
    <citation type="submission" date="2020-07" db="EMBL/GenBank/DDBJ databases">
        <title>Genomes of two Microcystis aeruginosa (Cyanobacteria) strains from Florida (USA) with disparate toxicogenic potential.</title>
        <authorList>
            <person name="Lefler F.W."/>
            <person name="Barbosa M."/>
            <person name="Berthold D.E."/>
            <person name="Laughinghouse H.D. IV."/>
        </authorList>
    </citation>
    <scope>NUCLEOTIDE SEQUENCE [LARGE SCALE GENOMIC DNA]</scope>
    <source>
        <strain evidence="1 2">BLCCF158</strain>
    </source>
</reference>
<keyword evidence="1" id="KW-0378">Hydrolase</keyword>
<organism evidence="1 2">
    <name type="scientific">Microcystis aeruginosa BLCC-F158</name>
    <dbReference type="NCBI Taxonomy" id="2755316"/>
    <lineage>
        <taxon>Bacteria</taxon>
        <taxon>Bacillati</taxon>
        <taxon>Cyanobacteriota</taxon>
        <taxon>Cyanophyceae</taxon>
        <taxon>Oscillatoriophycideae</taxon>
        <taxon>Chroococcales</taxon>
        <taxon>Microcystaceae</taxon>
        <taxon>Microcystis</taxon>
    </lineage>
</organism>
<keyword evidence="1" id="KW-0540">Nuclease</keyword>
<evidence type="ECO:0000313" key="1">
    <source>
        <dbReference type="EMBL" id="MBC1198394.1"/>
    </source>
</evidence>
<dbReference type="EMBL" id="JACEGC010000477">
    <property type="protein sequence ID" value="MBC1198394.1"/>
    <property type="molecule type" value="Genomic_DNA"/>
</dbReference>
<dbReference type="Proteomes" id="UP000525432">
    <property type="component" value="Unassembled WGS sequence"/>
</dbReference>
<evidence type="ECO:0000313" key="2">
    <source>
        <dbReference type="Proteomes" id="UP000525432"/>
    </source>
</evidence>
<protein>
    <submittedName>
        <fullName evidence="1">Uma2 family endonuclease</fullName>
    </submittedName>
</protein>
<gene>
    <name evidence="1" type="ORF">H0901_25065</name>
</gene>
<comment type="caution">
    <text evidence="1">The sequence shown here is derived from an EMBL/GenBank/DDBJ whole genome shotgun (WGS) entry which is preliminary data.</text>
</comment>
<feature type="non-terminal residue" evidence="1">
    <location>
        <position position="95"/>
    </location>
</feature>
<sequence length="95" mass="10906">MITVEPITLAKSPQTIPRLENGDKLTRREFERRYNAMPNLKKAELIERIVYIMASPLRITNHGEPHADIIGWLSVYKAFTPNLQLGDNCTVRLDT</sequence>
<name>A0A841VBZ8_MICAE</name>
<dbReference type="GO" id="GO:0004519">
    <property type="term" value="F:endonuclease activity"/>
    <property type="evidence" value="ECO:0007669"/>
    <property type="project" value="UniProtKB-KW"/>
</dbReference>
<proteinExistence type="predicted"/>
<dbReference type="AlphaFoldDB" id="A0A841VBZ8"/>
<accession>A0A841VBZ8</accession>
<keyword evidence="1" id="KW-0255">Endonuclease</keyword>